<accession>A0ABP8LHC7</accession>
<dbReference type="EMBL" id="BAABHC010000005">
    <property type="protein sequence ID" value="GAA4429053.1"/>
    <property type="molecule type" value="Genomic_DNA"/>
</dbReference>
<evidence type="ECO:0000313" key="1">
    <source>
        <dbReference type="EMBL" id="GAA4429053.1"/>
    </source>
</evidence>
<dbReference type="Proteomes" id="UP001500552">
    <property type="component" value="Unassembled WGS sequence"/>
</dbReference>
<keyword evidence="2" id="KW-1185">Reference proteome</keyword>
<name>A0ABP8LHC7_9BACT</name>
<sequence length="179" mass="20566">MINPVLTYLHDFYGDGQFHDLTPLMQRDPSNISETYIHNLHLEGLIELQEPSAFEGSKNPEHIHAIYGRLTEQGSYYMEGAPKIATIINAINNQLILDLIYKDEKGHEETVVLSPYVYGKDTEERPTVWGLVLGEEEKKRRFLLDQITITEKTVGNFTVNKEMMLSQPRDIDVVAQVQY</sequence>
<gene>
    <name evidence="1" type="ORF">GCM10023188_13990</name>
</gene>
<proteinExistence type="predicted"/>
<dbReference type="RefSeq" id="WP_345157842.1">
    <property type="nucleotide sequence ID" value="NZ_BAABHC010000005.1"/>
</dbReference>
<evidence type="ECO:0000313" key="2">
    <source>
        <dbReference type="Proteomes" id="UP001500552"/>
    </source>
</evidence>
<protein>
    <submittedName>
        <fullName evidence="1">Uncharacterized protein</fullName>
    </submittedName>
</protein>
<organism evidence="1 2">
    <name type="scientific">Pontibacter saemangeumensis</name>
    <dbReference type="NCBI Taxonomy" id="1084525"/>
    <lineage>
        <taxon>Bacteria</taxon>
        <taxon>Pseudomonadati</taxon>
        <taxon>Bacteroidota</taxon>
        <taxon>Cytophagia</taxon>
        <taxon>Cytophagales</taxon>
        <taxon>Hymenobacteraceae</taxon>
        <taxon>Pontibacter</taxon>
    </lineage>
</organism>
<comment type="caution">
    <text evidence="1">The sequence shown here is derived from an EMBL/GenBank/DDBJ whole genome shotgun (WGS) entry which is preliminary data.</text>
</comment>
<reference evidence="2" key="1">
    <citation type="journal article" date="2019" name="Int. J. Syst. Evol. Microbiol.">
        <title>The Global Catalogue of Microorganisms (GCM) 10K type strain sequencing project: providing services to taxonomists for standard genome sequencing and annotation.</title>
        <authorList>
            <consortium name="The Broad Institute Genomics Platform"/>
            <consortium name="The Broad Institute Genome Sequencing Center for Infectious Disease"/>
            <person name="Wu L."/>
            <person name="Ma J."/>
        </authorList>
    </citation>
    <scope>NUCLEOTIDE SEQUENCE [LARGE SCALE GENOMIC DNA]</scope>
    <source>
        <strain evidence="2">JCM 17926</strain>
    </source>
</reference>